<sequence length="817" mass="89860">MAAPVLNPNASLVGHNPIPLVKRIRDEPTPASELLARFVEDVPLENHNDEDLRGRIRALTGNDADDYLQMAGLDHKSHDAILRLCHFAIIAACETTQGQPIQAAKDAALEASRLLDDNPTPTPTTSKKDASAKRQPPNEQTPDQPGPSNPHKKAKRQSVPADSSESSDDEDLEDDLVRLELRHLKEVCLDPGIHLYPLKLQRALSSLCKAAKKTKHRRARAFQPLPTIPRQWTASPSVACPECHHPNDKNFRQCQMCAYQRKPFKHPQKTLLIDEVKIKERLDEVKNIATSSDYGRKKVAMEQELSDFLGNISPPKDLITASPKNVCAFLVWKDKGGKTVVHATDCKNFGNKRKTDCGCPRRLAAGTVDAMIGQLRAIFNNRGRGGEWNDTICTGNPAAAPMVKQYLKVVKEEQANAMVQPTQAQPVFFNKLERVCRHIANKMKDPAVKEAAWFTLARDQAFFKILFFAADRASDLGRCKAEELAWLPGEKGIRFNHTFGKTLRDGSANAFPILAGKSNATCPVQGLRVYMRVAKALKIRLNKGYLFRTVDKSRRVLNEPFLYDAAQSRFKAYLCEMGEYEGETLHGVRTASAITMALGGADDSSLMTHDKSGTETWSQSQTQSRSELSPPYPSSSYVASGLQTVYGAFDSHSEDVGGIIPPFGTPPFATNPSTTTTPQVVTTPSVRTTPSAAASGPTMTTGTQGPRVSRTSIGRGFSVLTSTYRQVQGKSEDVKDFASKVRAVCDDVFNVPEMVGNSTVGMGKDLGKLDGAKVDAIVDFMAVIEGVDQVSKTFRKDVCHWINEKCKSVRHHSKKKD</sequence>
<evidence type="ECO:0000256" key="4">
    <source>
        <dbReference type="ARBA" id="ARBA00023125"/>
    </source>
</evidence>
<evidence type="ECO:0000313" key="10">
    <source>
        <dbReference type="Proteomes" id="UP000515135"/>
    </source>
</evidence>
<proteinExistence type="inferred from homology"/>
<dbReference type="Gene3D" id="1.10.443.10">
    <property type="entry name" value="Intergrase catalytic core"/>
    <property type="match status" value="1"/>
</dbReference>
<dbReference type="GO" id="GO:0003677">
    <property type="term" value="F:DNA binding"/>
    <property type="evidence" value="ECO:0007669"/>
    <property type="project" value="UniProtKB-KW"/>
</dbReference>
<name>A0A6P4ZQV2_BRABE</name>
<feature type="region of interest" description="Disordered" evidence="8">
    <location>
        <begin position="113"/>
        <end position="171"/>
    </location>
</feature>
<dbReference type="AlphaFoldDB" id="A0A6P4ZQV2"/>
<dbReference type="InterPro" id="IPR011010">
    <property type="entry name" value="DNA_brk_join_enz"/>
</dbReference>
<dbReference type="PROSITE" id="PS51697">
    <property type="entry name" value="ALOG"/>
    <property type="match status" value="1"/>
</dbReference>
<evidence type="ECO:0000256" key="1">
    <source>
        <dbReference type="ARBA" id="ARBA00004123"/>
    </source>
</evidence>
<dbReference type="Proteomes" id="UP000515135">
    <property type="component" value="Unplaced"/>
</dbReference>
<keyword evidence="3" id="KW-0805">Transcription regulation</keyword>
<dbReference type="GO" id="GO:0009299">
    <property type="term" value="P:mRNA transcription"/>
    <property type="evidence" value="ECO:0007669"/>
    <property type="project" value="TreeGrafter"/>
</dbReference>
<feature type="compositionally biased region" description="Low complexity" evidence="8">
    <location>
        <begin position="666"/>
        <end position="695"/>
    </location>
</feature>
<feature type="region of interest" description="Disordered" evidence="8">
    <location>
        <begin position="604"/>
        <end position="635"/>
    </location>
</feature>
<dbReference type="SUPFAM" id="SSF56349">
    <property type="entry name" value="DNA breaking-rejoining enzymes"/>
    <property type="match status" value="1"/>
</dbReference>
<organism evidence="10 11">
    <name type="scientific">Branchiostoma belcheri</name>
    <name type="common">Amphioxus</name>
    <dbReference type="NCBI Taxonomy" id="7741"/>
    <lineage>
        <taxon>Eukaryota</taxon>
        <taxon>Metazoa</taxon>
        <taxon>Chordata</taxon>
        <taxon>Cephalochordata</taxon>
        <taxon>Leptocardii</taxon>
        <taxon>Amphioxiformes</taxon>
        <taxon>Branchiostomatidae</taxon>
        <taxon>Branchiostoma</taxon>
    </lineage>
</organism>
<evidence type="ECO:0000256" key="2">
    <source>
        <dbReference type="ARBA" id="ARBA00010308"/>
    </source>
</evidence>
<dbReference type="GO" id="GO:0015074">
    <property type="term" value="P:DNA integration"/>
    <property type="evidence" value="ECO:0007669"/>
    <property type="project" value="InterPro"/>
</dbReference>
<keyword evidence="5" id="KW-0804">Transcription</keyword>
<evidence type="ECO:0000259" key="9">
    <source>
        <dbReference type="PROSITE" id="PS51697"/>
    </source>
</evidence>
<dbReference type="KEGG" id="bbel:109475696"/>
<comment type="subcellular location">
    <subcellularLocation>
        <location evidence="1">Nucleus</location>
    </subcellularLocation>
</comment>
<dbReference type="InterPro" id="IPR006936">
    <property type="entry name" value="ALOG_dom"/>
</dbReference>
<keyword evidence="4" id="KW-0238">DNA-binding</keyword>
<accession>A0A6P4ZQV2</accession>
<evidence type="ECO:0000256" key="8">
    <source>
        <dbReference type="SAM" id="MobiDB-lite"/>
    </source>
</evidence>
<dbReference type="PANTHER" id="PTHR31165:SF2">
    <property type="entry name" value="ALOG DOMAIN-CONTAINING PROTEIN"/>
    <property type="match status" value="1"/>
</dbReference>
<evidence type="ECO:0000313" key="11">
    <source>
        <dbReference type="RefSeq" id="XP_019632016.1"/>
    </source>
</evidence>
<dbReference type="PANTHER" id="PTHR31165">
    <property type="entry name" value="PROTEIN G1-LIKE2"/>
    <property type="match status" value="1"/>
</dbReference>
<feature type="region of interest" description="Disordered" evidence="8">
    <location>
        <begin position="666"/>
        <end position="711"/>
    </location>
</feature>
<evidence type="ECO:0000256" key="7">
    <source>
        <dbReference type="ARBA" id="ARBA00023242"/>
    </source>
</evidence>
<dbReference type="InterPro" id="IPR013762">
    <property type="entry name" value="Integrase-like_cat_sf"/>
</dbReference>
<evidence type="ECO:0000256" key="6">
    <source>
        <dbReference type="ARBA" id="ARBA00023172"/>
    </source>
</evidence>
<keyword evidence="10" id="KW-1185">Reference proteome</keyword>
<dbReference type="Pfam" id="PF04852">
    <property type="entry name" value="ALOG_dom"/>
    <property type="match status" value="1"/>
</dbReference>
<feature type="compositionally biased region" description="Polar residues" evidence="8">
    <location>
        <begin position="614"/>
        <end position="627"/>
    </location>
</feature>
<evidence type="ECO:0000256" key="3">
    <source>
        <dbReference type="ARBA" id="ARBA00023015"/>
    </source>
</evidence>
<feature type="compositionally biased region" description="Polar residues" evidence="8">
    <location>
        <begin position="697"/>
        <end position="711"/>
    </location>
</feature>
<evidence type="ECO:0000256" key="5">
    <source>
        <dbReference type="ARBA" id="ARBA00023163"/>
    </source>
</evidence>
<dbReference type="OrthoDB" id="1101852at2759"/>
<dbReference type="GeneID" id="109475696"/>
<reference evidence="11" key="1">
    <citation type="submission" date="2025-08" db="UniProtKB">
        <authorList>
            <consortium name="RefSeq"/>
        </authorList>
    </citation>
    <scope>IDENTIFICATION</scope>
    <source>
        <tissue evidence="11">Gonad</tissue>
    </source>
</reference>
<dbReference type="InterPro" id="IPR040222">
    <property type="entry name" value="ALOG"/>
</dbReference>
<comment type="similarity">
    <text evidence="2">Belongs to the plant homeotic and developmental regulators ALOG protein family.</text>
</comment>
<gene>
    <name evidence="11" type="primary">LOC109475696</name>
</gene>
<feature type="domain" description="ALOG" evidence="9">
    <location>
        <begin position="293"/>
        <end position="426"/>
    </location>
</feature>
<keyword evidence="6" id="KW-0233">DNA recombination</keyword>
<dbReference type="RefSeq" id="XP_019632016.1">
    <property type="nucleotide sequence ID" value="XM_019776457.1"/>
</dbReference>
<dbReference type="GO" id="GO:0006310">
    <property type="term" value="P:DNA recombination"/>
    <property type="evidence" value="ECO:0007669"/>
    <property type="project" value="UniProtKB-KW"/>
</dbReference>
<protein>
    <submittedName>
        <fullName evidence="11">Uncharacterized protein LOC109475696</fullName>
    </submittedName>
</protein>
<keyword evidence="7" id="KW-0539">Nucleus</keyword>
<dbReference type="GO" id="GO:0005634">
    <property type="term" value="C:nucleus"/>
    <property type="evidence" value="ECO:0007669"/>
    <property type="project" value="UniProtKB-SubCell"/>
</dbReference>